<protein>
    <submittedName>
        <fullName evidence="7">Response regulator transcription factor</fullName>
    </submittedName>
</protein>
<dbReference type="GeneID" id="98400963"/>
<evidence type="ECO:0000256" key="1">
    <source>
        <dbReference type="ARBA" id="ARBA00022553"/>
    </source>
</evidence>
<accession>A0A643FW25</accession>
<dbReference type="PANTHER" id="PTHR45566:SF1">
    <property type="entry name" value="HTH-TYPE TRANSCRIPTIONAL REGULATOR YHJB-RELATED"/>
    <property type="match status" value="1"/>
</dbReference>
<dbReference type="Proteomes" id="UP000397656">
    <property type="component" value="Chromosome 1"/>
</dbReference>
<dbReference type="PROSITE" id="PS50043">
    <property type="entry name" value="HTH_LUXR_2"/>
    <property type="match status" value="1"/>
</dbReference>
<dbReference type="RefSeq" id="WP_150985898.1">
    <property type="nucleotide sequence ID" value="NZ_CP062803.1"/>
</dbReference>
<dbReference type="SMART" id="SM00448">
    <property type="entry name" value="REC"/>
    <property type="match status" value="1"/>
</dbReference>
<dbReference type="CDD" id="cd06170">
    <property type="entry name" value="LuxR_C_like"/>
    <property type="match status" value="1"/>
</dbReference>
<dbReference type="PRINTS" id="PR00038">
    <property type="entry name" value="HTHLUXR"/>
</dbReference>
<evidence type="ECO:0000313" key="7">
    <source>
        <dbReference type="EMBL" id="QOT78060.1"/>
    </source>
</evidence>
<evidence type="ECO:0000256" key="2">
    <source>
        <dbReference type="ARBA" id="ARBA00023125"/>
    </source>
</evidence>
<dbReference type="Gene3D" id="3.40.50.2300">
    <property type="match status" value="1"/>
</dbReference>
<sequence length="221" mass="23757">MDDFHLRVMVADDHPVTLLGIAHSLQGAGGIEVTGTASNSTELVDALGKQPCDVLVLDYVMPDGKYGDGQALISMILRRYPEVRIVTITMVDDPAVLRAIQTLGVTCILSKSDAMAHIVTAVHAAYTGGQYVSPTVASLLEDQEDPGATRKLSAREAEIVRLFRAGYKVGEIAAQLHRSKQTISAQKVAAMKKLGVTRDADLIRYSGNETQPEPEDGQEQA</sequence>
<dbReference type="InterPro" id="IPR016032">
    <property type="entry name" value="Sig_transdc_resp-reg_C-effctor"/>
</dbReference>
<evidence type="ECO:0000259" key="6">
    <source>
        <dbReference type="PROSITE" id="PS50110"/>
    </source>
</evidence>
<dbReference type="PROSITE" id="PS50110">
    <property type="entry name" value="RESPONSE_REGULATORY"/>
    <property type="match status" value="1"/>
</dbReference>
<feature type="region of interest" description="Disordered" evidence="4">
    <location>
        <begin position="202"/>
        <end position="221"/>
    </location>
</feature>
<dbReference type="GO" id="GO:0003677">
    <property type="term" value="F:DNA binding"/>
    <property type="evidence" value="ECO:0007669"/>
    <property type="project" value="UniProtKB-KW"/>
</dbReference>
<proteinExistence type="predicted"/>
<keyword evidence="2" id="KW-0238">DNA-binding</keyword>
<dbReference type="AlphaFoldDB" id="A0A643FW25"/>
<dbReference type="SUPFAM" id="SSF46894">
    <property type="entry name" value="C-terminal effector domain of the bipartite response regulators"/>
    <property type="match status" value="1"/>
</dbReference>
<dbReference type="InterPro" id="IPR051015">
    <property type="entry name" value="EvgA-like"/>
</dbReference>
<dbReference type="InterPro" id="IPR000792">
    <property type="entry name" value="Tscrpt_reg_LuxR_C"/>
</dbReference>
<keyword evidence="1 3" id="KW-0597">Phosphoprotein</keyword>
<dbReference type="PROSITE" id="PS00622">
    <property type="entry name" value="HTH_LUXR_1"/>
    <property type="match status" value="1"/>
</dbReference>
<dbReference type="InterPro" id="IPR058245">
    <property type="entry name" value="NreC/VraR/RcsB-like_REC"/>
</dbReference>
<feature type="modified residue" description="4-aspartylphosphate" evidence="3">
    <location>
        <position position="58"/>
    </location>
</feature>
<evidence type="ECO:0000313" key="8">
    <source>
        <dbReference type="Proteomes" id="UP000397656"/>
    </source>
</evidence>
<dbReference type="SUPFAM" id="SSF52172">
    <property type="entry name" value="CheY-like"/>
    <property type="match status" value="1"/>
</dbReference>
<dbReference type="PANTHER" id="PTHR45566">
    <property type="entry name" value="HTH-TYPE TRANSCRIPTIONAL REGULATOR YHJB-RELATED"/>
    <property type="match status" value="1"/>
</dbReference>
<gene>
    <name evidence="7" type="ORF">F7R26_008610</name>
</gene>
<reference evidence="7 8" key="1">
    <citation type="submission" date="2020-10" db="EMBL/GenBank/DDBJ databases">
        <title>Complete genome sequence of Cupriavidus basilensis CCUG 49340T.</title>
        <authorList>
            <person name="Salva-Serra F."/>
            <person name="Donoso R.A."/>
            <person name="Cho K.H."/>
            <person name="Yoo J.A."/>
            <person name="Lee K."/>
            <person name="Yoon S.-H."/>
            <person name="Perez-Pantoja D."/>
            <person name="Moore E.R.B."/>
        </authorList>
    </citation>
    <scope>NUCLEOTIDE SEQUENCE [LARGE SCALE GENOMIC DNA]</scope>
    <source>
        <strain evidence="8">CCUG 49340</strain>
    </source>
</reference>
<dbReference type="GO" id="GO:0006355">
    <property type="term" value="P:regulation of DNA-templated transcription"/>
    <property type="evidence" value="ECO:0007669"/>
    <property type="project" value="InterPro"/>
</dbReference>
<evidence type="ECO:0000259" key="5">
    <source>
        <dbReference type="PROSITE" id="PS50043"/>
    </source>
</evidence>
<feature type="domain" description="Response regulatory" evidence="6">
    <location>
        <begin position="7"/>
        <end position="126"/>
    </location>
</feature>
<dbReference type="SMART" id="SM00421">
    <property type="entry name" value="HTH_LUXR"/>
    <property type="match status" value="1"/>
</dbReference>
<organism evidence="7 8">
    <name type="scientific">Cupriavidus basilensis</name>
    <dbReference type="NCBI Taxonomy" id="68895"/>
    <lineage>
        <taxon>Bacteria</taxon>
        <taxon>Pseudomonadati</taxon>
        <taxon>Pseudomonadota</taxon>
        <taxon>Betaproteobacteria</taxon>
        <taxon>Burkholderiales</taxon>
        <taxon>Burkholderiaceae</taxon>
        <taxon>Cupriavidus</taxon>
    </lineage>
</organism>
<dbReference type="InterPro" id="IPR001789">
    <property type="entry name" value="Sig_transdc_resp-reg_receiver"/>
</dbReference>
<feature type="domain" description="HTH luxR-type" evidence="5">
    <location>
        <begin position="145"/>
        <end position="210"/>
    </location>
</feature>
<dbReference type="InterPro" id="IPR011006">
    <property type="entry name" value="CheY-like_superfamily"/>
</dbReference>
<evidence type="ECO:0000256" key="3">
    <source>
        <dbReference type="PROSITE-ProRule" id="PRU00169"/>
    </source>
</evidence>
<dbReference type="Pfam" id="PF00072">
    <property type="entry name" value="Response_reg"/>
    <property type="match status" value="1"/>
</dbReference>
<dbReference type="CDD" id="cd17535">
    <property type="entry name" value="REC_NarL-like"/>
    <property type="match status" value="1"/>
</dbReference>
<dbReference type="GO" id="GO:0000160">
    <property type="term" value="P:phosphorelay signal transduction system"/>
    <property type="evidence" value="ECO:0007669"/>
    <property type="project" value="InterPro"/>
</dbReference>
<feature type="compositionally biased region" description="Acidic residues" evidence="4">
    <location>
        <begin position="212"/>
        <end position="221"/>
    </location>
</feature>
<dbReference type="Pfam" id="PF00196">
    <property type="entry name" value="GerE"/>
    <property type="match status" value="1"/>
</dbReference>
<evidence type="ECO:0000256" key="4">
    <source>
        <dbReference type="SAM" id="MobiDB-lite"/>
    </source>
</evidence>
<name>A0A643FW25_9BURK</name>
<dbReference type="InterPro" id="IPR036388">
    <property type="entry name" value="WH-like_DNA-bd_sf"/>
</dbReference>
<dbReference type="Gene3D" id="1.10.10.10">
    <property type="entry name" value="Winged helix-like DNA-binding domain superfamily/Winged helix DNA-binding domain"/>
    <property type="match status" value="1"/>
</dbReference>
<dbReference type="EMBL" id="CP062803">
    <property type="protein sequence ID" value="QOT78060.1"/>
    <property type="molecule type" value="Genomic_DNA"/>
</dbReference>